<evidence type="ECO:0000256" key="1">
    <source>
        <dbReference type="SAM" id="MobiDB-lite"/>
    </source>
</evidence>
<proteinExistence type="predicted"/>
<feature type="region of interest" description="Disordered" evidence="1">
    <location>
        <begin position="296"/>
        <end position="320"/>
    </location>
</feature>
<evidence type="ECO:0000313" key="3">
    <source>
        <dbReference type="Proteomes" id="UP000249458"/>
    </source>
</evidence>
<organism evidence="2 3">
    <name type="scientific">Legionella quinlivanii</name>
    <dbReference type="NCBI Taxonomy" id="45073"/>
    <lineage>
        <taxon>Bacteria</taxon>
        <taxon>Pseudomonadati</taxon>
        <taxon>Pseudomonadota</taxon>
        <taxon>Gammaproteobacteria</taxon>
        <taxon>Legionellales</taxon>
        <taxon>Legionellaceae</taxon>
        <taxon>Legionella</taxon>
    </lineage>
</organism>
<dbReference type="Gene3D" id="2.160.20.120">
    <property type="match status" value="1"/>
</dbReference>
<accession>A0A364LK78</accession>
<feature type="compositionally biased region" description="Polar residues" evidence="1">
    <location>
        <begin position="299"/>
        <end position="320"/>
    </location>
</feature>
<name>A0A364LK78_9GAMM</name>
<dbReference type="EMBL" id="MVJN01000004">
    <property type="protein sequence ID" value="RAP37017.1"/>
    <property type="molecule type" value="Genomic_DNA"/>
</dbReference>
<dbReference type="RefSeq" id="WP_112219130.1">
    <property type="nucleotide sequence ID" value="NZ_MVJN01000004.1"/>
</dbReference>
<evidence type="ECO:0000313" key="2">
    <source>
        <dbReference type="EMBL" id="RAP37017.1"/>
    </source>
</evidence>
<dbReference type="AlphaFoldDB" id="A0A364LK78"/>
<gene>
    <name evidence="2" type="ORF">B1207_06200</name>
</gene>
<reference evidence="2 3" key="1">
    <citation type="submission" date="2017-02" db="EMBL/GenBank/DDBJ databases">
        <title>Legionella quilivanii strain from human: case report and whole genome sequencing analysis.</title>
        <authorList>
            <person name="Lalancette C."/>
            <person name="Leduc J.-M."/>
            <person name="Levesque S."/>
            <person name="Fournier E."/>
            <person name="Saoud J."/>
            <person name="Faucher S.P."/>
            <person name="Bernard K."/>
            <person name="Martineau C."/>
            <person name="Longtin J."/>
        </authorList>
    </citation>
    <scope>NUCLEOTIDE SEQUENCE [LARGE SCALE GENOMIC DNA]</scope>
    <source>
        <strain evidence="2 3">ID143958</strain>
    </source>
</reference>
<comment type="caution">
    <text evidence="2">The sequence shown here is derived from an EMBL/GenBank/DDBJ whole genome shotgun (WGS) entry which is preliminary data.</text>
</comment>
<dbReference type="Proteomes" id="UP000249458">
    <property type="component" value="Unassembled WGS sequence"/>
</dbReference>
<protein>
    <submittedName>
        <fullName evidence="2">Uncharacterized protein</fullName>
    </submittedName>
</protein>
<sequence length="320" mass="35624">MFAFNKVIELFTGPKRPTTIHADAEPISVETIPTDSDFIREGSGTTTVTGKIEYVHVTVRGSSSLRIEGEVGRGCTFYKDGNGTLSFAGTVANDLKLTVFGQGNIVFTREPPQTVINSIENPIGNAQITCAGRILPQLQPGYRRHNLGHPAGQTVAEPFRHTSVALSRLSTERSSPTELSENDFNSGTRKYIDDYKDRELIADRIEKLNLTPEEEPLFKRFEDAISRCYFDDVPVKYRSSYYGKANLLAWYEINKTDPVTRDAVKLDAYESAFHLYGELDDVIIELNKLRTAKKEAISAKQSSPTPQDTNEEQSSVGLSM</sequence>